<protein>
    <submittedName>
        <fullName evidence="12">TonB family protein</fullName>
    </submittedName>
</protein>
<keyword evidence="4" id="KW-1003">Cell membrane</keyword>
<dbReference type="InterPro" id="IPR037682">
    <property type="entry name" value="TonB_C"/>
</dbReference>
<comment type="subcellular location">
    <subcellularLocation>
        <location evidence="1">Cell inner membrane</location>
        <topology evidence="1">Single-pass membrane protein</topology>
        <orientation evidence="1">Periplasmic side</orientation>
    </subcellularLocation>
</comment>
<dbReference type="PROSITE" id="PS52015">
    <property type="entry name" value="TONB_CTD"/>
    <property type="match status" value="1"/>
</dbReference>
<evidence type="ECO:0000256" key="3">
    <source>
        <dbReference type="ARBA" id="ARBA00022448"/>
    </source>
</evidence>
<dbReference type="Gene3D" id="3.30.1150.10">
    <property type="match status" value="1"/>
</dbReference>
<dbReference type="SUPFAM" id="SSF74653">
    <property type="entry name" value="TolA/TonB C-terminal domain"/>
    <property type="match status" value="1"/>
</dbReference>
<evidence type="ECO:0000256" key="10">
    <source>
        <dbReference type="SAM" id="MobiDB-lite"/>
    </source>
</evidence>
<feature type="domain" description="TonB C-terminal" evidence="11">
    <location>
        <begin position="212"/>
        <end position="301"/>
    </location>
</feature>
<dbReference type="Proteomes" id="UP000017548">
    <property type="component" value="Unassembled WGS sequence"/>
</dbReference>
<organism evidence="12 13">
    <name type="scientific">Shewanella decolorationis S12</name>
    <dbReference type="NCBI Taxonomy" id="1353536"/>
    <lineage>
        <taxon>Bacteria</taxon>
        <taxon>Pseudomonadati</taxon>
        <taxon>Pseudomonadota</taxon>
        <taxon>Gammaproteobacteria</taxon>
        <taxon>Alteromonadales</taxon>
        <taxon>Shewanellaceae</taxon>
        <taxon>Shewanella</taxon>
    </lineage>
</organism>
<feature type="region of interest" description="Disordered" evidence="10">
    <location>
        <begin position="90"/>
        <end position="150"/>
    </location>
</feature>
<keyword evidence="9" id="KW-0472">Membrane</keyword>
<accession>A0ABP2Z0E6</accession>
<comment type="similarity">
    <text evidence="2">Belongs to the TonB family.</text>
</comment>
<keyword evidence="13" id="KW-1185">Reference proteome</keyword>
<dbReference type="NCBIfam" id="TIGR01352">
    <property type="entry name" value="tonB_Cterm"/>
    <property type="match status" value="1"/>
</dbReference>
<dbReference type="InterPro" id="IPR051045">
    <property type="entry name" value="TonB-dependent_transducer"/>
</dbReference>
<evidence type="ECO:0000313" key="13">
    <source>
        <dbReference type="Proteomes" id="UP000017548"/>
    </source>
</evidence>
<dbReference type="InterPro" id="IPR006260">
    <property type="entry name" value="TonB/TolA_C"/>
</dbReference>
<evidence type="ECO:0000256" key="9">
    <source>
        <dbReference type="ARBA" id="ARBA00023136"/>
    </source>
</evidence>
<dbReference type="EMBL" id="AXZL01000076">
    <property type="protein sequence ID" value="ESE39996.1"/>
    <property type="molecule type" value="Genomic_DNA"/>
</dbReference>
<feature type="compositionally biased region" description="Polar residues" evidence="10">
    <location>
        <begin position="90"/>
        <end position="102"/>
    </location>
</feature>
<sequence>MTVFGLGRLAVTPKRYLAFGALTVAIQTGVIASQPAMPLPSSLNESTQMAAFNEANKAVTLSFAAPRATEKSAAISAVKSTPAKTIPVDATSTHVSNTSKPQTAPALTDTPIAEIARQAPAPTTDKPRTIQSAVQNKPTPNTSSKADATTAKPLMAANTQHQKETGEITKSSDQVLSQMAEIKTQDNAAINSSDVTPTSTSKNIKATPEVIELATPTFASKPPQPTYPRMARKKGLEGTATVEVMFNEFGQQLALTLVKSSGVGLLDQAALEAVETWEFQAPTNKLASHYKVRVPIRFALN</sequence>
<evidence type="ECO:0000313" key="12">
    <source>
        <dbReference type="EMBL" id="ESE39996.1"/>
    </source>
</evidence>
<feature type="compositionally biased region" description="Polar residues" evidence="10">
    <location>
        <begin position="129"/>
        <end position="147"/>
    </location>
</feature>
<keyword evidence="7" id="KW-0653">Protein transport</keyword>
<evidence type="ECO:0000256" key="5">
    <source>
        <dbReference type="ARBA" id="ARBA00022519"/>
    </source>
</evidence>
<evidence type="ECO:0000259" key="11">
    <source>
        <dbReference type="PROSITE" id="PS52015"/>
    </source>
</evidence>
<reference evidence="12 13" key="1">
    <citation type="journal article" date="2013" name="Genome Announc.">
        <title>Draft Genome Sequence of Shewanella decolorationis S12, a Dye-Degrading Bacterium Isolated from a Wastewater Treatment Plant.</title>
        <authorList>
            <person name="Xu M."/>
            <person name="Fang Y."/>
            <person name="Liu J."/>
            <person name="Chen X."/>
            <person name="Sun G."/>
            <person name="Guo J."/>
            <person name="Hua Z."/>
            <person name="Tu Q."/>
            <person name="Wu L."/>
            <person name="Zhou J."/>
            <person name="Liu X."/>
        </authorList>
    </citation>
    <scope>NUCLEOTIDE SEQUENCE [LARGE SCALE GENOMIC DNA]</scope>
    <source>
        <strain evidence="12 13">S12</strain>
    </source>
</reference>
<dbReference type="PANTHER" id="PTHR33446:SF2">
    <property type="entry name" value="PROTEIN TONB"/>
    <property type="match status" value="1"/>
</dbReference>
<evidence type="ECO:0000256" key="7">
    <source>
        <dbReference type="ARBA" id="ARBA00022927"/>
    </source>
</evidence>
<proteinExistence type="inferred from homology"/>
<name>A0ABP2Z0E6_9GAMM</name>
<dbReference type="PANTHER" id="PTHR33446">
    <property type="entry name" value="PROTEIN TONB-RELATED"/>
    <property type="match status" value="1"/>
</dbReference>
<keyword evidence="3" id="KW-0813">Transport</keyword>
<evidence type="ECO:0000256" key="1">
    <source>
        <dbReference type="ARBA" id="ARBA00004383"/>
    </source>
</evidence>
<evidence type="ECO:0000256" key="2">
    <source>
        <dbReference type="ARBA" id="ARBA00006555"/>
    </source>
</evidence>
<evidence type="ECO:0000256" key="6">
    <source>
        <dbReference type="ARBA" id="ARBA00022692"/>
    </source>
</evidence>
<evidence type="ECO:0000256" key="8">
    <source>
        <dbReference type="ARBA" id="ARBA00022989"/>
    </source>
</evidence>
<gene>
    <name evidence="12" type="ORF">SHD_4205</name>
</gene>
<keyword evidence="6" id="KW-0812">Transmembrane</keyword>
<comment type="caution">
    <text evidence="12">The sequence shown here is derived from an EMBL/GenBank/DDBJ whole genome shotgun (WGS) entry which is preliminary data.</text>
</comment>
<keyword evidence="5" id="KW-0997">Cell inner membrane</keyword>
<keyword evidence="8" id="KW-1133">Transmembrane helix</keyword>
<dbReference type="Pfam" id="PF03544">
    <property type="entry name" value="TonB_C"/>
    <property type="match status" value="1"/>
</dbReference>
<evidence type="ECO:0000256" key="4">
    <source>
        <dbReference type="ARBA" id="ARBA00022475"/>
    </source>
</evidence>